<dbReference type="PROSITE" id="PS00045">
    <property type="entry name" value="HISTONE_LIKE"/>
    <property type="match status" value="1"/>
</dbReference>
<dbReference type="PANTHER" id="PTHR33175">
    <property type="entry name" value="DNA-BINDING PROTEIN HU"/>
    <property type="match status" value="1"/>
</dbReference>
<evidence type="ECO:0000256" key="2">
    <source>
        <dbReference type="ARBA" id="ARBA00023067"/>
    </source>
</evidence>
<sequence length="90" mass="9802">MTKAELISQVASEAQLKKVEAEKAVNAMIRIISDTLKTKGRLALAGFGTFAVAERKAREGRNPQTGKPIKIPATKVVKFKPAKQLKDLVK</sequence>
<organism evidence="5">
    <name type="scientific">Desulfobacca acetoxidans</name>
    <dbReference type="NCBI Taxonomy" id="60893"/>
    <lineage>
        <taxon>Bacteria</taxon>
        <taxon>Pseudomonadati</taxon>
        <taxon>Thermodesulfobacteriota</taxon>
        <taxon>Desulfobaccia</taxon>
        <taxon>Desulfobaccales</taxon>
        <taxon>Desulfobaccaceae</taxon>
        <taxon>Desulfobacca</taxon>
    </lineage>
</organism>
<dbReference type="GO" id="GO:0005829">
    <property type="term" value="C:cytosol"/>
    <property type="evidence" value="ECO:0007669"/>
    <property type="project" value="TreeGrafter"/>
</dbReference>
<dbReference type="EMBL" id="DTHB01000040">
    <property type="protein sequence ID" value="HGB14531.1"/>
    <property type="molecule type" value="Genomic_DNA"/>
</dbReference>
<dbReference type="GO" id="GO:0030527">
    <property type="term" value="F:structural constituent of chromatin"/>
    <property type="evidence" value="ECO:0007669"/>
    <property type="project" value="InterPro"/>
</dbReference>
<dbReference type="InterPro" id="IPR020816">
    <property type="entry name" value="Histone-like_DNA-bd_CS"/>
</dbReference>
<evidence type="ECO:0000256" key="4">
    <source>
        <dbReference type="RuleBase" id="RU003939"/>
    </source>
</evidence>
<comment type="caution">
    <text evidence="5">The sequence shown here is derived from an EMBL/GenBank/DDBJ whole genome shotgun (WGS) entry which is preliminary data.</text>
</comment>
<protein>
    <submittedName>
        <fullName evidence="5">HU family DNA-binding protein</fullName>
    </submittedName>
</protein>
<dbReference type="InterPro" id="IPR010992">
    <property type="entry name" value="IHF-like_DNA-bd_dom_sf"/>
</dbReference>
<keyword evidence="3 5" id="KW-0238">DNA-binding</keyword>
<dbReference type="PANTHER" id="PTHR33175:SF3">
    <property type="entry name" value="DNA-BINDING PROTEIN HU-BETA"/>
    <property type="match status" value="1"/>
</dbReference>
<accession>A0A7C3WJ20</accession>
<dbReference type="Pfam" id="PF00216">
    <property type="entry name" value="Bac_DNA_binding"/>
    <property type="match status" value="1"/>
</dbReference>
<evidence type="ECO:0000256" key="1">
    <source>
        <dbReference type="ARBA" id="ARBA00010529"/>
    </source>
</evidence>
<dbReference type="SUPFAM" id="SSF47729">
    <property type="entry name" value="IHF-like DNA-binding proteins"/>
    <property type="match status" value="1"/>
</dbReference>
<dbReference type="SMART" id="SM00411">
    <property type="entry name" value="BHL"/>
    <property type="match status" value="1"/>
</dbReference>
<comment type="similarity">
    <text evidence="1 4">Belongs to the bacterial histone-like protein family.</text>
</comment>
<reference evidence="5" key="1">
    <citation type="journal article" date="2020" name="mSystems">
        <title>Genome- and Community-Level Interaction Insights into Carbon Utilization and Element Cycling Functions of Hydrothermarchaeota in Hydrothermal Sediment.</title>
        <authorList>
            <person name="Zhou Z."/>
            <person name="Liu Y."/>
            <person name="Xu W."/>
            <person name="Pan J."/>
            <person name="Luo Z.H."/>
            <person name="Li M."/>
        </authorList>
    </citation>
    <scope>NUCLEOTIDE SEQUENCE [LARGE SCALE GENOMIC DNA]</scope>
    <source>
        <strain evidence="5">SpSt-776</strain>
    </source>
</reference>
<dbReference type="GO" id="GO:0003677">
    <property type="term" value="F:DNA binding"/>
    <property type="evidence" value="ECO:0007669"/>
    <property type="project" value="UniProtKB-KW"/>
</dbReference>
<dbReference type="GO" id="GO:0030261">
    <property type="term" value="P:chromosome condensation"/>
    <property type="evidence" value="ECO:0007669"/>
    <property type="project" value="UniProtKB-KW"/>
</dbReference>
<gene>
    <name evidence="5" type="ORF">ENV62_04745</name>
</gene>
<keyword evidence="2" id="KW-0226">DNA condensation</keyword>
<dbReference type="InterPro" id="IPR000119">
    <property type="entry name" value="Hist_DNA-bd"/>
</dbReference>
<dbReference type="AlphaFoldDB" id="A0A7C3WJ20"/>
<evidence type="ECO:0000256" key="3">
    <source>
        <dbReference type="ARBA" id="ARBA00023125"/>
    </source>
</evidence>
<proteinExistence type="inferred from homology"/>
<name>A0A7C3WJ20_9BACT</name>
<dbReference type="PRINTS" id="PR01727">
    <property type="entry name" value="DNABINDINGHU"/>
</dbReference>
<dbReference type="Gene3D" id="4.10.520.10">
    <property type="entry name" value="IHF-like DNA-binding proteins"/>
    <property type="match status" value="1"/>
</dbReference>
<evidence type="ECO:0000313" key="5">
    <source>
        <dbReference type="EMBL" id="HGB14531.1"/>
    </source>
</evidence>
<dbReference type="CDD" id="cd13831">
    <property type="entry name" value="HU"/>
    <property type="match status" value="1"/>
</dbReference>